<comment type="function">
    <text evidence="4">Repressor of jasmonate responses.</text>
</comment>
<comment type="domain">
    <text evidence="4">The jas domain is required for interaction with COI1.</text>
</comment>
<evidence type="ECO:0000256" key="2">
    <source>
        <dbReference type="ARBA" id="ARBA00022819"/>
    </source>
</evidence>
<dbReference type="AlphaFoldDB" id="A0A7I8KTV7"/>
<dbReference type="GO" id="GO:0009611">
    <property type="term" value="P:response to wounding"/>
    <property type="evidence" value="ECO:0007669"/>
    <property type="project" value="UniProtKB-UniRule"/>
</dbReference>
<gene>
    <name evidence="7" type="ORF">SI8410_09011898</name>
</gene>
<name>A0A7I8KTV7_SPIIN</name>
<evidence type="ECO:0000256" key="3">
    <source>
        <dbReference type="ARBA" id="ARBA00022843"/>
    </source>
</evidence>
<evidence type="ECO:0000256" key="5">
    <source>
        <dbReference type="SAM" id="MobiDB-lite"/>
    </source>
</evidence>
<evidence type="ECO:0000259" key="6">
    <source>
        <dbReference type="PROSITE" id="PS51320"/>
    </source>
</evidence>
<dbReference type="PROSITE" id="PS51320">
    <property type="entry name" value="TIFY"/>
    <property type="match status" value="1"/>
</dbReference>
<evidence type="ECO:0000313" key="8">
    <source>
        <dbReference type="Proteomes" id="UP000663760"/>
    </source>
</evidence>
<feature type="compositionally biased region" description="Basic and acidic residues" evidence="5">
    <location>
        <begin position="99"/>
        <end position="108"/>
    </location>
</feature>
<keyword evidence="3" id="KW-0832">Ubl conjugation</keyword>
<reference evidence="7" key="1">
    <citation type="submission" date="2020-02" db="EMBL/GenBank/DDBJ databases">
        <authorList>
            <person name="Scholz U."/>
            <person name="Mascher M."/>
            <person name="Fiebig A."/>
        </authorList>
    </citation>
    <scope>NUCLEOTIDE SEQUENCE</scope>
</reference>
<evidence type="ECO:0000313" key="7">
    <source>
        <dbReference type="EMBL" id="CAA7401220.1"/>
    </source>
</evidence>
<feature type="compositionally biased region" description="Low complexity" evidence="5">
    <location>
        <begin position="169"/>
        <end position="181"/>
    </location>
</feature>
<dbReference type="InterPro" id="IPR018467">
    <property type="entry name" value="CCT_CS"/>
</dbReference>
<comment type="similarity">
    <text evidence="1 4">Belongs to the TIFY/JAZ family.</text>
</comment>
<dbReference type="Proteomes" id="UP000663760">
    <property type="component" value="Chromosome 9"/>
</dbReference>
<dbReference type="EMBL" id="LR746272">
    <property type="protein sequence ID" value="CAA7401220.1"/>
    <property type="molecule type" value="Genomic_DNA"/>
</dbReference>
<keyword evidence="8" id="KW-1185">Reference proteome</keyword>
<protein>
    <recommendedName>
        <fullName evidence="4">Protein TIFY</fullName>
    </recommendedName>
    <alternativeName>
        <fullName evidence="4">Jasmonate ZIM domain-containing protein</fullName>
    </alternativeName>
</protein>
<dbReference type="Pfam" id="PF06200">
    <property type="entry name" value="tify"/>
    <property type="match status" value="1"/>
</dbReference>
<feature type="compositionally biased region" description="Low complexity" evidence="5">
    <location>
        <begin position="242"/>
        <end position="254"/>
    </location>
</feature>
<dbReference type="SMART" id="SM00979">
    <property type="entry name" value="TIFY"/>
    <property type="match status" value="1"/>
</dbReference>
<dbReference type="OrthoDB" id="1937734at2759"/>
<evidence type="ECO:0000256" key="1">
    <source>
        <dbReference type="ARBA" id="ARBA00008614"/>
    </source>
</evidence>
<feature type="region of interest" description="Disordered" evidence="5">
    <location>
        <begin position="159"/>
        <end position="254"/>
    </location>
</feature>
<dbReference type="InterPro" id="IPR010399">
    <property type="entry name" value="Tify_dom"/>
</dbReference>
<evidence type="ECO:0000256" key="4">
    <source>
        <dbReference type="RuleBase" id="RU369065"/>
    </source>
</evidence>
<feature type="region of interest" description="Disordered" evidence="5">
    <location>
        <begin position="43"/>
        <end position="111"/>
    </location>
</feature>
<proteinExistence type="inferred from homology"/>
<dbReference type="GO" id="GO:0031347">
    <property type="term" value="P:regulation of defense response"/>
    <property type="evidence" value="ECO:0007669"/>
    <property type="project" value="UniProtKB-UniRule"/>
</dbReference>
<keyword evidence="2 4" id="KW-1184">Jasmonic acid signaling pathway</keyword>
<comment type="subcellular location">
    <subcellularLocation>
        <location evidence="4">Nucleus</location>
    </subcellularLocation>
</comment>
<organism evidence="7 8">
    <name type="scientific">Spirodela intermedia</name>
    <name type="common">Intermediate duckweed</name>
    <dbReference type="NCBI Taxonomy" id="51605"/>
    <lineage>
        <taxon>Eukaryota</taxon>
        <taxon>Viridiplantae</taxon>
        <taxon>Streptophyta</taxon>
        <taxon>Embryophyta</taxon>
        <taxon>Tracheophyta</taxon>
        <taxon>Spermatophyta</taxon>
        <taxon>Magnoliopsida</taxon>
        <taxon>Liliopsida</taxon>
        <taxon>Araceae</taxon>
        <taxon>Lemnoideae</taxon>
        <taxon>Spirodela</taxon>
    </lineage>
</organism>
<dbReference type="InterPro" id="IPR040390">
    <property type="entry name" value="TIFY/JAZ"/>
</dbReference>
<dbReference type="Pfam" id="PF09425">
    <property type="entry name" value="Jas_motif"/>
    <property type="match status" value="1"/>
</dbReference>
<sequence>MIRSSEMGGKKASNFSLTCSLLSQYLKEKGSLGDLGLGISRHHVETGGQPETPRTMNLLPGIEDASPVNKDTVSDWEKRPKPSMVLPQRSGFGSLQSEGKPEPNREDPSSQLTIFYGGKVVVVEDFPADMAREVMAMACRGPSNPTKIINMEQQATTAGMLPQRPRYPSPAAVVSTSSSETNPPPSPAATSDLPIARRVSLHRFLEKRKDRINAKAPYQPHGSSSAPPSKEEQTRRWLGLGPQAPAPAAESHQR</sequence>
<accession>A0A7I8KTV7</accession>
<dbReference type="GO" id="GO:0005634">
    <property type="term" value="C:nucleus"/>
    <property type="evidence" value="ECO:0007669"/>
    <property type="project" value="UniProtKB-SubCell"/>
</dbReference>
<dbReference type="GO" id="GO:2000022">
    <property type="term" value="P:regulation of jasmonic acid mediated signaling pathway"/>
    <property type="evidence" value="ECO:0007669"/>
    <property type="project" value="UniProtKB-UniRule"/>
</dbReference>
<dbReference type="PANTHER" id="PTHR33077:SF52">
    <property type="entry name" value="PROTEIN TIFY 11D"/>
    <property type="match status" value="1"/>
</dbReference>
<keyword evidence="4" id="KW-0539">Nucleus</keyword>
<feature type="domain" description="Tify" evidence="6">
    <location>
        <begin position="105"/>
        <end position="140"/>
    </location>
</feature>
<feature type="compositionally biased region" description="Basic and acidic residues" evidence="5">
    <location>
        <begin position="203"/>
        <end position="213"/>
    </location>
</feature>
<dbReference type="PANTHER" id="PTHR33077">
    <property type="entry name" value="PROTEIN TIFY 4A-RELATED-RELATED"/>
    <property type="match status" value="1"/>
</dbReference>